<feature type="region of interest" description="Disordered" evidence="1">
    <location>
        <begin position="188"/>
        <end position="220"/>
    </location>
</feature>
<dbReference type="PANTHER" id="PTHR33623">
    <property type="entry name" value="OS04G0572500 PROTEIN"/>
    <property type="match status" value="1"/>
</dbReference>
<keyword evidence="3" id="KW-1185">Reference proteome</keyword>
<feature type="region of interest" description="Disordered" evidence="1">
    <location>
        <begin position="132"/>
        <end position="157"/>
    </location>
</feature>
<feature type="compositionally biased region" description="Basic and acidic residues" evidence="1">
    <location>
        <begin position="205"/>
        <end position="217"/>
    </location>
</feature>
<feature type="compositionally biased region" description="Low complexity" evidence="1">
    <location>
        <begin position="191"/>
        <end position="203"/>
    </location>
</feature>
<organism evidence="2 3">
    <name type="scientific">Olea europaea subsp. europaea</name>
    <dbReference type="NCBI Taxonomy" id="158383"/>
    <lineage>
        <taxon>Eukaryota</taxon>
        <taxon>Viridiplantae</taxon>
        <taxon>Streptophyta</taxon>
        <taxon>Embryophyta</taxon>
        <taxon>Tracheophyta</taxon>
        <taxon>Spermatophyta</taxon>
        <taxon>Magnoliopsida</taxon>
        <taxon>eudicotyledons</taxon>
        <taxon>Gunneridae</taxon>
        <taxon>Pentapetalae</taxon>
        <taxon>asterids</taxon>
        <taxon>lamiids</taxon>
        <taxon>Lamiales</taxon>
        <taxon>Oleaceae</taxon>
        <taxon>Oleeae</taxon>
        <taxon>Olea</taxon>
    </lineage>
</organism>
<dbReference type="AlphaFoldDB" id="A0A8S0TIX2"/>
<sequence length="369" mass="41395">MDSKMIKAKAIKPFLLKDYLLDDFSSCSSNGFKSFPRRQCCTTVRFLIDIDKKNIPPPPLLKTPSKSASSTALNSAFQCVINALKHLPFAPSAAAKSLTAVPQKKAQEINSTQDHKEIEGWKSLDHLVKKKPGQFSSTSESNDSKSKTTSLSDSDITASDDSLQFSIEVRNNDVAEKKVVAVTNDAVSMDSTTSSEASASTKSNQTKEKEWGNKGDEQFSPVSVLDCPFEDDDEVSSPFQHRLALMEGQESDNAGSIESSLQHFEAKIISDIEEEQEENQAEQKALELLHLMRSPLPLLHLKLSAETLLLDYFREKITNECLCSEKKRVKNSFYDEILDRARDWINGHPHELFLEWGVQKNRQAYVTWK</sequence>
<evidence type="ECO:0000256" key="1">
    <source>
        <dbReference type="SAM" id="MobiDB-lite"/>
    </source>
</evidence>
<dbReference type="OrthoDB" id="668456at2759"/>
<reference evidence="2 3" key="1">
    <citation type="submission" date="2019-12" db="EMBL/GenBank/DDBJ databases">
        <authorList>
            <person name="Alioto T."/>
            <person name="Alioto T."/>
            <person name="Gomez Garrido J."/>
        </authorList>
    </citation>
    <scope>NUCLEOTIDE SEQUENCE [LARGE SCALE GENOMIC DNA]</scope>
</reference>
<dbReference type="Proteomes" id="UP000594638">
    <property type="component" value="Unassembled WGS sequence"/>
</dbReference>
<protein>
    <submittedName>
        <fullName evidence="2">Uncharacterized protein</fullName>
    </submittedName>
</protein>
<dbReference type="PANTHER" id="PTHR33623:SF4">
    <property type="entry name" value="DUF4378 DOMAIN-CONTAINING PROTEIN"/>
    <property type="match status" value="1"/>
</dbReference>
<feature type="compositionally biased region" description="Low complexity" evidence="1">
    <location>
        <begin position="136"/>
        <end position="155"/>
    </location>
</feature>
<dbReference type="EMBL" id="CACTIH010007247">
    <property type="protein sequence ID" value="CAA3005594.1"/>
    <property type="molecule type" value="Genomic_DNA"/>
</dbReference>
<name>A0A8S0TIX2_OLEEU</name>
<accession>A0A8S0TIX2</accession>
<evidence type="ECO:0000313" key="2">
    <source>
        <dbReference type="EMBL" id="CAA3005594.1"/>
    </source>
</evidence>
<gene>
    <name evidence="2" type="ORF">OLEA9_A042814</name>
</gene>
<comment type="caution">
    <text evidence="2">The sequence shown here is derived from an EMBL/GenBank/DDBJ whole genome shotgun (WGS) entry which is preliminary data.</text>
</comment>
<evidence type="ECO:0000313" key="3">
    <source>
        <dbReference type="Proteomes" id="UP000594638"/>
    </source>
</evidence>
<dbReference type="Gramene" id="OE9A042814T1">
    <property type="protein sequence ID" value="OE9A042814C1"/>
    <property type="gene ID" value="OE9A042814"/>
</dbReference>
<proteinExistence type="predicted"/>